<proteinExistence type="inferred from homology"/>
<dbReference type="InterPro" id="IPR020904">
    <property type="entry name" value="Sc_DH/Rdtase_CS"/>
</dbReference>
<dbReference type="EC" id="1.1.1.100" evidence="2"/>
<dbReference type="AlphaFoldDB" id="A0AAE3VIQ2"/>
<reference evidence="2" key="1">
    <citation type="submission" date="2023-07" db="EMBL/GenBank/DDBJ databases">
        <title>Genomic Encyclopedia of Type Strains, Phase IV (KMG-IV): sequencing the most valuable type-strain genomes for metagenomic binning, comparative biology and taxonomic classification.</title>
        <authorList>
            <person name="Goeker M."/>
        </authorList>
    </citation>
    <scope>NUCLEOTIDE SEQUENCE</scope>
    <source>
        <strain evidence="2">DSM 24202</strain>
    </source>
</reference>
<keyword evidence="2" id="KW-0560">Oxidoreductase</keyword>
<dbReference type="CDD" id="cd05233">
    <property type="entry name" value="SDR_c"/>
    <property type="match status" value="1"/>
</dbReference>
<comment type="caution">
    <text evidence="2">The sequence shown here is derived from an EMBL/GenBank/DDBJ whole genome shotgun (WGS) entry which is preliminary data.</text>
</comment>
<dbReference type="PRINTS" id="PR00081">
    <property type="entry name" value="GDHRDH"/>
</dbReference>
<dbReference type="InterPro" id="IPR050259">
    <property type="entry name" value="SDR"/>
</dbReference>
<sequence length="255" mass="27308">MDAELKNQVAVITGASQGIGQACAVAFAHAGADVAFTYGQNHEAAEHTAALVRDAGPKVFFAAADAADPVATEAFMRDVMDTFGQVDILVNNVGGADATPNTGFADMPMDYWHRQFAKNFFSAVSYSRLALRSMVPRRCGSIINIGSVHTSRVINLDVMPYACAKQALNHLTRCLAVEMAPHAIRVNCIAPGLIKTALTENRYNQDWWDKVFAKIPMARAGSAAEVAELALFLASARSSYITGQIIGIDGGRTLQ</sequence>
<dbReference type="PROSITE" id="PS00061">
    <property type="entry name" value="ADH_SHORT"/>
    <property type="match status" value="1"/>
</dbReference>
<dbReference type="Proteomes" id="UP001238163">
    <property type="component" value="Unassembled WGS sequence"/>
</dbReference>
<evidence type="ECO:0000313" key="2">
    <source>
        <dbReference type="EMBL" id="MDQ0290839.1"/>
    </source>
</evidence>
<dbReference type="PRINTS" id="PR00080">
    <property type="entry name" value="SDRFAMILY"/>
</dbReference>
<dbReference type="InterPro" id="IPR036291">
    <property type="entry name" value="NAD(P)-bd_dom_sf"/>
</dbReference>
<accession>A0AAE3VIQ2</accession>
<organism evidence="2 3">
    <name type="scientific">Oligosphaera ethanolica</name>
    <dbReference type="NCBI Taxonomy" id="760260"/>
    <lineage>
        <taxon>Bacteria</taxon>
        <taxon>Pseudomonadati</taxon>
        <taxon>Lentisphaerota</taxon>
        <taxon>Oligosphaeria</taxon>
        <taxon>Oligosphaerales</taxon>
        <taxon>Oligosphaeraceae</taxon>
        <taxon>Oligosphaera</taxon>
    </lineage>
</organism>
<gene>
    <name evidence="2" type="ORF">J3R75_002946</name>
</gene>
<dbReference type="PANTHER" id="PTHR42879">
    <property type="entry name" value="3-OXOACYL-(ACYL-CARRIER-PROTEIN) REDUCTASE"/>
    <property type="match status" value="1"/>
</dbReference>
<keyword evidence="3" id="KW-1185">Reference proteome</keyword>
<dbReference type="EMBL" id="JAUSVL010000001">
    <property type="protein sequence ID" value="MDQ0290839.1"/>
    <property type="molecule type" value="Genomic_DNA"/>
</dbReference>
<evidence type="ECO:0000256" key="1">
    <source>
        <dbReference type="ARBA" id="ARBA00006484"/>
    </source>
</evidence>
<dbReference type="PANTHER" id="PTHR42879:SF2">
    <property type="entry name" value="3-OXOACYL-[ACYL-CARRIER-PROTEIN] REDUCTASE FABG"/>
    <property type="match status" value="1"/>
</dbReference>
<dbReference type="SUPFAM" id="SSF51735">
    <property type="entry name" value="NAD(P)-binding Rossmann-fold domains"/>
    <property type="match status" value="1"/>
</dbReference>
<dbReference type="Gene3D" id="3.40.50.720">
    <property type="entry name" value="NAD(P)-binding Rossmann-like Domain"/>
    <property type="match status" value="1"/>
</dbReference>
<dbReference type="Pfam" id="PF13561">
    <property type="entry name" value="adh_short_C2"/>
    <property type="match status" value="1"/>
</dbReference>
<dbReference type="RefSeq" id="WP_307262795.1">
    <property type="nucleotide sequence ID" value="NZ_JAUSVL010000001.1"/>
</dbReference>
<name>A0AAE3VIQ2_9BACT</name>
<dbReference type="InterPro" id="IPR002347">
    <property type="entry name" value="SDR_fam"/>
</dbReference>
<protein>
    <submittedName>
        <fullName evidence="2">3-oxoacyl-[acyl-carrier protein] reductase</fullName>
        <ecNumber evidence="2">1.1.1.100</ecNumber>
    </submittedName>
</protein>
<evidence type="ECO:0000313" key="3">
    <source>
        <dbReference type="Proteomes" id="UP001238163"/>
    </source>
</evidence>
<dbReference type="GO" id="GO:0032787">
    <property type="term" value="P:monocarboxylic acid metabolic process"/>
    <property type="evidence" value="ECO:0007669"/>
    <property type="project" value="UniProtKB-ARBA"/>
</dbReference>
<comment type="similarity">
    <text evidence="1">Belongs to the short-chain dehydrogenases/reductases (SDR) family.</text>
</comment>
<dbReference type="PROSITE" id="PS51257">
    <property type="entry name" value="PROKAR_LIPOPROTEIN"/>
    <property type="match status" value="1"/>
</dbReference>
<dbReference type="GO" id="GO:0004316">
    <property type="term" value="F:3-oxoacyl-[acyl-carrier-protein] reductase (NADPH) activity"/>
    <property type="evidence" value="ECO:0007669"/>
    <property type="project" value="UniProtKB-EC"/>
</dbReference>
<dbReference type="FunFam" id="3.40.50.720:FF:000084">
    <property type="entry name" value="Short-chain dehydrogenase reductase"/>
    <property type="match status" value="1"/>
</dbReference>